<reference evidence="2 3" key="1">
    <citation type="journal article" date="2015" name="Sci. Rep.">
        <title>Genome of the facultative scuticociliatosis pathogen Pseudocohnilembus persalinus provides insight into its virulence through horizontal gene transfer.</title>
        <authorList>
            <person name="Xiong J."/>
            <person name="Wang G."/>
            <person name="Cheng J."/>
            <person name="Tian M."/>
            <person name="Pan X."/>
            <person name="Warren A."/>
            <person name="Jiang C."/>
            <person name="Yuan D."/>
            <person name="Miao W."/>
        </authorList>
    </citation>
    <scope>NUCLEOTIDE SEQUENCE [LARGE SCALE GENOMIC DNA]</scope>
    <source>
        <strain evidence="2">36N120E</strain>
    </source>
</reference>
<dbReference type="Proteomes" id="UP000054937">
    <property type="component" value="Unassembled WGS sequence"/>
</dbReference>
<accession>A0A0V0R9A0</accession>
<protein>
    <submittedName>
        <fullName evidence="2">Uncharacterized protein</fullName>
    </submittedName>
</protein>
<feature type="region of interest" description="Disordered" evidence="1">
    <location>
        <begin position="206"/>
        <end position="229"/>
    </location>
</feature>
<evidence type="ECO:0000256" key="1">
    <source>
        <dbReference type="SAM" id="MobiDB-lite"/>
    </source>
</evidence>
<organism evidence="2 3">
    <name type="scientific">Pseudocohnilembus persalinus</name>
    <name type="common">Ciliate</name>
    <dbReference type="NCBI Taxonomy" id="266149"/>
    <lineage>
        <taxon>Eukaryota</taxon>
        <taxon>Sar</taxon>
        <taxon>Alveolata</taxon>
        <taxon>Ciliophora</taxon>
        <taxon>Intramacronucleata</taxon>
        <taxon>Oligohymenophorea</taxon>
        <taxon>Scuticociliatia</taxon>
        <taxon>Philasterida</taxon>
        <taxon>Pseudocohnilembidae</taxon>
        <taxon>Pseudocohnilembus</taxon>
    </lineage>
</organism>
<dbReference type="AlphaFoldDB" id="A0A0V0R9A0"/>
<feature type="region of interest" description="Disordered" evidence="1">
    <location>
        <begin position="264"/>
        <end position="308"/>
    </location>
</feature>
<gene>
    <name evidence="2" type="ORF">PPERSA_05193</name>
</gene>
<proteinExistence type="predicted"/>
<evidence type="ECO:0000313" key="2">
    <source>
        <dbReference type="EMBL" id="KRX11084.1"/>
    </source>
</evidence>
<sequence>MIIQIFKIKSKQFVKLMGSFEEKNDRNLQQKNYKEWKPCLPNFLYFQNLEEQKLQEEKEFLLKQLEEQREQQTYLNSTTGQKDIRHVHYELGRQMQDLENFKLLEQQINEYYSNNQEIQEGDENDEDDSQYQINVISEEDYQNTEEDTLDQKQRIELRQQVIEQQLLRQKQWMQQRENKIKEQQILKQVEEISQCTFTPEIHNCPSNNRSLMSFQPSKQSSVHKSSYAGIQQKQKLLNSTQKKANNNLGAQNLENLNQQRLLQQQQANQKNSYAGHYEQQMQEQKNKQENSVNQQQQNQLWDRKQSQANQQPYIYSQDQSQSQNQNQSLSQNQNYSINNNIFTQLQKQDINDLDLQNKFDGINLEQDQQDEQLVYL</sequence>
<name>A0A0V0R9A0_PSEPJ</name>
<evidence type="ECO:0000313" key="3">
    <source>
        <dbReference type="Proteomes" id="UP000054937"/>
    </source>
</evidence>
<feature type="compositionally biased region" description="Low complexity" evidence="1">
    <location>
        <begin position="278"/>
        <end position="299"/>
    </location>
</feature>
<comment type="caution">
    <text evidence="2">The sequence shown here is derived from an EMBL/GenBank/DDBJ whole genome shotgun (WGS) entry which is preliminary data.</text>
</comment>
<keyword evidence="3" id="KW-1185">Reference proteome</keyword>
<dbReference type="EMBL" id="LDAU01000007">
    <property type="protein sequence ID" value="KRX11084.1"/>
    <property type="molecule type" value="Genomic_DNA"/>
</dbReference>
<dbReference type="InParanoid" id="A0A0V0R9A0"/>